<organism evidence="1 2">
    <name type="scientific">Nostoc punctiforme NIES-2108</name>
    <dbReference type="NCBI Taxonomy" id="1356359"/>
    <lineage>
        <taxon>Bacteria</taxon>
        <taxon>Bacillati</taxon>
        <taxon>Cyanobacteriota</taxon>
        <taxon>Cyanophyceae</taxon>
        <taxon>Nostocales</taxon>
        <taxon>Nostocaceae</taxon>
        <taxon>Nostoc</taxon>
    </lineage>
</organism>
<protein>
    <submittedName>
        <fullName evidence="1">Uncharacterized protein</fullName>
    </submittedName>
</protein>
<comment type="caution">
    <text evidence="1">The sequence shown here is derived from an EMBL/GenBank/DDBJ whole genome shotgun (WGS) entry which is preliminary data.</text>
</comment>
<dbReference type="EMBL" id="LXQE01000181">
    <property type="protein sequence ID" value="RCJ30874.1"/>
    <property type="molecule type" value="Genomic_DNA"/>
</dbReference>
<evidence type="ECO:0000313" key="2">
    <source>
        <dbReference type="Proteomes" id="UP000252085"/>
    </source>
</evidence>
<name>A0A367R5R9_NOSPU</name>
<evidence type="ECO:0000313" key="1">
    <source>
        <dbReference type="EMBL" id="RCJ30874.1"/>
    </source>
</evidence>
<gene>
    <name evidence="1" type="ORF">A6769_32415</name>
</gene>
<dbReference type="Proteomes" id="UP000252085">
    <property type="component" value="Unassembled WGS sequence"/>
</dbReference>
<accession>A0A367R5R9</accession>
<proteinExistence type="predicted"/>
<reference evidence="2" key="1">
    <citation type="submission" date="2016-04" db="EMBL/GenBank/DDBJ databases">
        <authorList>
            <person name="Tabuchi Yagui T.R."/>
        </authorList>
    </citation>
    <scope>NUCLEOTIDE SEQUENCE [LARGE SCALE GENOMIC DNA]</scope>
</reference>
<dbReference type="AlphaFoldDB" id="A0A367R5R9"/>
<sequence>MSANKPDKNNTDIITNCDNEPIVSAFDVEYDTVVSNNTGITMSGFNINWTLPIGVRGLHSTKFLVLLQHLDEIPRNFAGRCGIKYA</sequence>